<organism evidence="2 3">
    <name type="scientific">Acetobacter orientalis</name>
    <dbReference type="NCBI Taxonomy" id="146474"/>
    <lineage>
        <taxon>Bacteria</taxon>
        <taxon>Pseudomonadati</taxon>
        <taxon>Pseudomonadota</taxon>
        <taxon>Alphaproteobacteria</taxon>
        <taxon>Acetobacterales</taxon>
        <taxon>Acetobacteraceae</taxon>
        <taxon>Acetobacter</taxon>
    </lineage>
</organism>
<proteinExistence type="predicted"/>
<dbReference type="SUPFAM" id="SSF46785">
    <property type="entry name" value="Winged helix' DNA-binding domain"/>
    <property type="match status" value="1"/>
</dbReference>
<gene>
    <name evidence="2" type="ORF">AcetOrient_orf04137</name>
</gene>
<evidence type="ECO:0000313" key="2">
    <source>
        <dbReference type="EMBL" id="BBC81063.1"/>
    </source>
</evidence>
<reference evidence="2 3" key="1">
    <citation type="submission" date="2018-02" db="EMBL/GenBank/DDBJ databases">
        <title>Acetobacter orientalis genome.</title>
        <authorList>
            <person name="Nakashima N."/>
            <person name="Tamura T."/>
        </authorList>
    </citation>
    <scope>NUCLEOTIDE SEQUENCE [LARGE SCALE GENOMIC DNA]</scope>
    <source>
        <strain evidence="2 3">FAN1</strain>
    </source>
</reference>
<feature type="region of interest" description="Disordered" evidence="1">
    <location>
        <begin position="1"/>
        <end position="21"/>
    </location>
</feature>
<dbReference type="Proteomes" id="UP000270034">
    <property type="component" value="Chromosome"/>
</dbReference>
<name>A0A2Z5ZKW4_9PROT</name>
<evidence type="ECO:0000256" key="1">
    <source>
        <dbReference type="SAM" id="MobiDB-lite"/>
    </source>
</evidence>
<feature type="compositionally biased region" description="Polar residues" evidence="1">
    <location>
        <begin position="1"/>
        <end position="11"/>
    </location>
</feature>
<dbReference type="AlphaFoldDB" id="A0A2Z5ZKW4"/>
<sequence length="182" mass="20895">MGATSAPTPNTSKEDYAPPAPIIPTYKKSSGLEGLWPHYRESIEKSLFEIQKDLKNKKIILRNVGLLTLCALLHAHKPLTATELWKTLNTIMMHRDIPGVSSMQRALNYFIKHGLVIRTIKNNRTFEYSLLREIKSTYDIYFINILTGQRAKCFDETINKALSIKINALEEKFKKIEVNIYV</sequence>
<protein>
    <submittedName>
        <fullName evidence="2">Transcriptional regulator Fur</fullName>
    </submittedName>
</protein>
<dbReference type="InterPro" id="IPR036390">
    <property type="entry name" value="WH_DNA-bd_sf"/>
</dbReference>
<accession>A0A2Z5ZKW4</accession>
<evidence type="ECO:0000313" key="3">
    <source>
        <dbReference type="Proteomes" id="UP000270034"/>
    </source>
</evidence>
<dbReference type="EMBL" id="AP018515">
    <property type="protein sequence ID" value="BBC81063.1"/>
    <property type="molecule type" value="Genomic_DNA"/>
</dbReference>
<dbReference type="KEGG" id="aot:AcetOri_orf04137"/>